<keyword evidence="3" id="KW-1185">Reference proteome</keyword>
<dbReference type="Proteomes" id="UP001418222">
    <property type="component" value="Unassembled WGS sequence"/>
</dbReference>
<evidence type="ECO:0000313" key="2">
    <source>
        <dbReference type="EMBL" id="KAK8931087.1"/>
    </source>
</evidence>
<dbReference type="EMBL" id="JBBWWQ010000014">
    <property type="protein sequence ID" value="KAK8931087.1"/>
    <property type="molecule type" value="Genomic_DNA"/>
</dbReference>
<proteinExistence type="predicted"/>
<sequence>MAFVTMKTAEAGECYCECITFCKAAQPPLPSGHPTACPMPNEWPPGRSASSAQPLTPSGPEAAKRPPDYSSSSSLPAASGHLEFP</sequence>
<gene>
    <name evidence="2" type="ORF">KSP39_PZI016514</name>
</gene>
<feature type="region of interest" description="Disordered" evidence="1">
    <location>
        <begin position="33"/>
        <end position="85"/>
    </location>
</feature>
<evidence type="ECO:0000256" key="1">
    <source>
        <dbReference type="SAM" id="MobiDB-lite"/>
    </source>
</evidence>
<organism evidence="2 3">
    <name type="scientific">Platanthera zijinensis</name>
    <dbReference type="NCBI Taxonomy" id="2320716"/>
    <lineage>
        <taxon>Eukaryota</taxon>
        <taxon>Viridiplantae</taxon>
        <taxon>Streptophyta</taxon>
        <taxon>Embryophyta</taxon>
        <taxon>Tracheophyta</taxon>
        <taxon>Spermatophyta</taxon>
        <taxon>Magnoliopsida</taxon>
        <taxon>Liliopsida</taxon>
        <taxon>Asparagales</taxon>
        <taxon>Orchidaceae</taxon>
        <taxon>Orchidoideae</taxon>
        <taxon>Orchideae</taxon>
        <taxon>Orchidinae</taxon>
        <taxon>Platanthera</taxon>
    </lineage>
</organism>
<comment type="caution">
    <text evidence="2">The sequence shown here is derived from an EMBL/GenBank/DDBJ whole genome shotgun (WGS) entry which is preliminary data.</text>
</comment>
<dbReference type="AlphaFoldDB" id="A0AAP0G0P8"/>
<name>A0AAP0G0P8_9ASPA</name>
<evidence type="ECO:0000313" key="3">
    <source>
        <dbReference type="Proteomes" id="UP001418222"/>
    </source>
</evidence>
<protein>
    <submittedName>
        <fullName evidence="2">Uncharacterized protein</fullName>
    </submittedName>
</protein>
<reference evidence="2 3" key="1">
    <citation type="journal article" date="2022" name="Nat. Plants">
        <title>Genomes of leafy and leafless Platanthera orchids illuminate the evolution of mycoheterotrophy.</title>
        <authorList>
            <person name="Li M.H."/>
            <person name="Liu K.W."/>
            <person name="Li Z."/>
            <person name="Lu H.C."/>
            <person name="Ye Q.L."/>
            <person name="Zhang D."/>
            <person name="Wang J.Y."/>
            <person name="Li Y.F."/>
            <person name="Zhong Z.M."/>
            <person name="Liu X."/>
            <person name="Yu X."/>
            <person name="Liu D.K."/>
            <person name="Tu X.D."/>
            <person name="Liu B."/>
            <person name="Hao Y."/>
            <person name="Liao X.Y."/>
            <person name="Jiang Y.T."/>
            <person name="Sun W.H."/>
            <person name="Chen J."/>
            <person name="Chen Y.Q."/>
            <person name="Ai Y."/>
            <person name="Zhai J.W."/>
            <person name="Wu S.S."/>
            <person name="Zhou Z."/>
            <person name="Hsiao Y.Y."/>
            <person name="Wu W.L."/>
            <person name="Chen Y.Y."/>
            <person name="Lin Y.F."/>
            <person name="Hsu J.L."/>
            <person name="Li C.Y."/>
            <person name="Wang Z.W."/>
            <person name="Zhao X."/>
            <person name="Zhong W.Y."/>
            <person name="Ma X.K."/>
            <person name="Ma L."/>
            <person name="Huang J."/>
            <person name="Chen G.Z."/>
            <person name="Huang M.Z."/>
            <person name="Huang L."/>
            <person name="Peng D.H."/>
            <person name="Luo Y.B."/>
            <person name="Zou S.Q."/>
            <person name="Chen S.P."/>
            <person name="Lan S."/>
            <person name="Tsai W.C."/>
            <person name="Van de Peer Y."/>
            <person name="Liu Z.J."/>
        </authorList>
    </citation>
    <scope>NUCLEOTIDE SEQUENCE [LARGE SCALE GENOMIC DNA]</scope>
    <source>
        <strain evidence="2">Lor287</strain>
    </source>
</reference>
<accession>A0AAP0G0P8</accession>